<feature type="compositionally biased region" description="Basic residues" evidence="1">
    <location>
        <begin position="251"/>
        <end position="264"/>
    </location>
</feature>
<feature type="compositionally biased region" description="Acidic residues" evidence="1">
    <location>
        <begin position="206"/>
        <end position="231"/>
    </location>
</feature>
<keyword evidence="3" id="KW-1185">Reference proteome</keyword>
<gene>
    <name evidence="2" type="ORF">PIIN_03510</name>
</gene>
<accession>G4TE24</accession>
<sequence>MPQHMGSAPFYMHQPVAGSSQYPINYLGVPQSQPTVQQQQATPAEASPAQPTASTSSTRRPAARKHRWEDKKIDALSDPQVKEHMRKALARLADEEAPGVKLEDEATEMLLHIANDFLNEITNLSFRVAEHRAGENPTDDDIVVRAEDMELYLARLGLRIPATPRPRRVPQPGETERVVDRVLAPTPPLAQSRGRRNTGPTQQDSESSEELTEEEDEEEDEDEDEDDEDSDADKPRESKRLKARAEAEKVKRGRGRGTRGRPRK</sequence>
<dbReference type="OrthoDB" id="2193432at2759"/>
<dbReference type="InterPro" id="IPR009072">
    <property type="entry name" value="Histone-fold"/>
</dbReference>
<protein>
    <submittedName>
        <fullName evidence="2">Uncharacterized protein</fullName>
    </submittedName>
</protein>
<feature type="compositionally biased region" description="Low complexity" evidence="1">
    <location>
        <begin position="29"/>
        <end position="60"/>
    </location>
</feature>
<reference evidence="2 3" key="1">
    <citation type="journal article" date="2011" name="PLoS Pathog.">
        <title>Endophytic Life Strategies Decoded by Genome and Transcriptome Analyses of the Mutualistic Root Symbiont Piriformospora indica.</title>
        <authorList>
            <person name="Zuccaro A."/>
            <person name="Lahrmann U."/>
            <person name="Guldener U."/>
            <person name="Langen G."/>
            <person name="Pfiffi S."/>
            <person name="Biedenkopf D."/>
            <person name="Wong P."/>
            <person name="Samans B."/>
            <person name="Grimm C."/>
            <person name="Basiewicz M."/>
            <person name="Murat C."/>
            <person name="Martin F."/>
            <person name="Kogel K.H."/>
        </authorList>
    </citation>
    <scope>NUCLEOTIDE SEQUENCE [LARGE SCALE GENOMIC DNA]</scope>
    <source>
        <strain evidence="2 3">DSM 11827</strain>
    </source>
</reference>
<evidence type="ECO:0000313" key="2">
    <source>
        <dbReference type="EMBL" id="CCA69571.1"/>
    </source>
</evidence>
<feature type="compositionally biased region" description="Basic and acidic residues" evidence="1">
    <location>
        <begin position="232"/>
        <end position="250"/>
    </location>
</feature>
<dbReference type="Gene3D" id="1.10.20.10">
    <property type="entry name" value="Histone, subunit A"/>
    <property type="match status" value="1"/>
</dbReference>
<comment type="caution">
    <text evidence="2">The sequence shown here is derived from an EMBL/GenBank/DDBJ whole genome shotgun (WGS) entry which is preliminary data.</text>
</comment>
<dbReference type="InParanoid" id="G4TE24"/>
<dbReference type="GO" id="GO:0046982">
    <property type="term" value="F:protein heterodimerization activity"/>
    <property type="evidence" value="ECO:0007669"/>
    <property type="project" value="InterPro"/>
</dbReference>
<organism evidence="2 3">
    <name type="scientific">Serendipita indica (strain DSM 11827)</name>
    <name type="common">Root endophyte fungus</name>
    <name type="synonym">Piriformospora indica</name>
    <dbReference type="NCBI Taxonomy" id="1109443"/>
    <lineage>
        <taxon>Eukaryota</taxon>
        <taxon>Fungi</taxon>
        <taxon>Dikarya</taxon>
        <taxon>Basidiomycota</taxon>
        <taxon>Agaricomycotina</taxon>
        <taxon>Agaricomycetes</taxon>
        <taxon>Sebacinales</taxon>
        <taxon>Serendipitaceae</taxon>
        <taxon>Serendipita</taxon>
    </lineage>
</organism>
<feature type="compositionally biased region" description="Basic and acidic residues" evidence="1">
    <location>
        <begin position="67"/>
        <end position="77"/>
    </location>
</feature>
<proteinExistence type="predicted"/>
<dbReference type="Proteomes" id="UP000007148">
    <property type="component" value="Unassembled WGS sequence"/>
</dbReference>
<evidence type="ECO:0000256" key="1">
    <source>
        <dbReference type="SAM" id="MobiDB-lite"/>
    </source>
</evidence>
<feature type="region of interest" description="Disordered" evidence="1">
    <location>
        <begin position="163"/>
        <end position="264"/>
    </location>
</feature>
<dbReference type="AlphaFoldDB" id="G4TE24"/>
<name>G4TE24_SERID</name>
<evidence type="ECO:0000313" key="3">
    <source>
        <dbReference type="Proteomes" id="UP000007148"/>
    </source>
</evidence>
<dbReference type="SUPFAM" id="SSF47113">
    <property type="entry name" value="Histone-fold"/>
    <property type="match status" value="1"/>
</dbReference>
<dbReference type="HOGENOM" id="CLU_1054177_0_0_1"/>
<feature type="region of interest" description="Disordered" evidence="1">
    <location>
        <begin position="22"/>
        <end position="77"/>
    </location>
</feature>
<dbReference type="EMBL" id="CAFZ01000058">
    <property type="protein sequence ID" value="CCA69571.1"/>
    <property type="molecule type" value="Genomic_DNA"/>
</dbReference>